<dbReference type="Pfam" id="PF21032">
    <property type="entry name" value="PROPPIN"/>
    <property type="match status" value="1"/>
</dbReference>
<comment type="similarity">
    <text evidence="3">Belongs to the WD repeat PROPPIN family.</text>
</comment>
<dbReference type="GO" id="GO:0005737">
    <property type="term" value="C:cytoplasm"/>
    <property type="evidence" value="ECO:0007669"/>
    <property type="project" value="UniProtKB-ARBA"/>
</dbReference>
<organism evidence="5">
    <name type="scientific">Amphora coffeiformis</name>
    <dbReference type="NCBI Taxonomy" id="265554"/>
    <lineage>
        <taxon>Eukaryota</taxon>
        <taxon>Sar</taxon>
        <taxon>Stramenopiles</taxon>
        <taxon>Ochrophyta</taxon>
        <taxon>Bacillariophyta</taxon>
        <taxon>Bacillariophyceae</taxon>
        <taxon>Bacillariophycidae</taxon>
        <taxon>Thalassiophysales</taxon>
        <taxon>Catenulaceae</taxon>
        <taxon>Amphora</taxon>
    </lineage>
</organism>
<dbReference type="InterPro" id="IPR036322">
    <property type="entry name" value="WD40_repeat_dom_sf"/>
</dbReference>
<dbReference type="SMART" id="SM00320">
    <property type="entry name" value="WD40"/>
    <property type="match status" value="3"/>
</dbReference>
<dbReference type="InterPro" id="IPR048720">
    <property type="entry name" value="PROPPIN"/>
</dbReference>
<sequence length="466" mass="51675">MKMEDDVFDENISQSSLLTCAFNQDGGCLAIGTTSGFSVHNLHPQYAMTVNRKLEGIGLVEMLFRCNLMALVGGGPSPQAPPHRVLIWDDHIPKEVGELSFRQVVLRVRLRKDAIAVALRDRVYVYHLADLSLRDKIYTADNVHGLLCLSTQIQDMVLACPSVTPGHVRVELYNLRKTVLIEAHESALRGLALTADGSKIATASEKGTILRVFDVATATCLHEFRRGVERATITCLAFSWDYKWLSCTSDKGTAHIFQVEMDEREEKKKDDASSSLTQMFFSTVRRSVEGDAKKSVCQIRGVPHPQACAFVAEATNLLAIAGWDADGNGVLLLSEFSPGEEPKRIGYHVLCRSAVHNESDEARRRRRLRGWTPEVPQTPEGGRLYVGDRLEILEKGMEQIQFEETDEFIAVTAINPEDKKELEQVEDEETKTPSEENARSNVDSGVGGDSVRTEPLDDEGGNSETT</sequence>
<dbReference type="SUPFAM" id="SSF50978">
    <property type="entry name" value="WD40 repeat-like"/>
    <property type="match status" value="1"/>
</dbReference>
<dbReference type="AlphaFoldDB" id="A0A7S3PAH0"/>
<dbReference type="InterPro" id="IPR001680">
    <property type="entry name" value="WD40_rpt"/>
</dbReference>
<keyword evidence="2" id="KW-0677">Repeat</keyword>
<evidence type="ECO:0000313" key="5">
    <source>
        <dbReference type="EMBL" id="CAE0418576.1"/>
    </source>
</evidence>
<proteinExistence type="inferred from homology"/>
<dbReference type="Gene3D" id="2.130.10.10">
    <property type="entry name" value="YVTN repeat-like/Quinoprotein amine dehydrogenase"/>
    <property type="match status" value="1"/>
</dbReference>
<accession>A0A7S3PAH0</accession>
<gene>
    <name evidence="5" type="ORF">ACOF00016_LOCUS15446</name>
</gene>
<evidence type="ECO:0008006" key="6">
    <source>
        <dbReference type="Google" id="ProtNLM"/>
    </source>
</evidence>
<dbReference type="EMBL" id="HBIM01020620">
    <property type="protein sequence ID" value="CAE0418576.1"/>
    <property type="molecule type" value="Transcribed_RNA"/>
</dbReference>
<dbReference type="InterPro" id="IPR015943">
    <property type="entry name" value="WD40/YVTN_repeat-like_dom_sf"/>
</dbReference>
<dbReference type="PANTHER" id="PTHR11227">
    <property type="entry name" value="WD-REPEAT PROTEIN INTERACTING WITH PHOSPHOINOSIDES WIPI -RELATED"/>
    <property type="match status" value="1"/>
</dbReference>
<evidence type="ECO:0000256" key="1">
    <source>
        <dbReference type="ARBA" id="ARBA00022574"/>
    </source>
</evidence>
<evidence type="ECO:0000256" key="2">
    <source>
        <dbReference type="ARBA" id="ARBA00022737"/>
    </source>
</evidence>
<evidence type="ECO:0000256" key="4">
    <source>
        <dbReference type="SAM" id="MobiDB-lite"/>
    </source>
</evidence>
<reference evidence="5" key="1">
    <citation type="submission" date="2021-01" db="EMBL/GenBank/DDBJ databases">
        <authorList>
            <person name="Corre E."/>
            <person name="Pelletier E."/>
            <person name="Niang G."/>
            <person name="Scheremetjew M."/>
            <person name="Finn R."/>
            <person name="Kale V."/>
            <person name="Holt S."/>
            <person name="Cochrane G."/>
            <person name="Meng A."/>
            <person name="Brown T."/>
            <person name="Cohen L."/>
        </authorList>
    </citation>
    <scope>NUCLEOTIDE SEQUENCE</scope>
    <source>
        <strain evidence="5">CCMP127</strain>
    </source>
</reference>
<feature type="region of interest" description="Disordered" evidence="4">
    <location>
        <begin position="413"/>
        <end position="466"/>
    </location>
</feature>
<feature type="compositionally biased region" description="Acidic residues" evidence="4">
    <location>
        <begin position="456"/>
        <end position="466"/>
    </location>
</feature>
<name>A0A7S3PAH0_9STRA</name>
<evidence type="ECO:0000256" key="3">
    <source>
        <dbReference type="ARBA" id="ARBA00025740"/>
    </source>
</evidence>
<protein>
    <recommendedName>
        <fullName evidence="6">Anaphase-promoting complex subunit 4 WD40 domain-containing protein</fullName>
    </recommendedName>
</protein>
<keyword evidence="1" id="KW-0853">WD repeat</keyword>